<gene>
    <name evidence="1" type="ORF">GE115_17835</name>
</gene>
<evidence type="ECO:0000313" key="2">
    <source>
        <dbReference type="Proteomes" id="UP000431080"/>
    </source>
</evidence>
<dbReference type="InterPro" id="IPR021373">
    <property type="entry name" value="DUF2993"/>
</dbReference>
<dbReference type="AlphaFoldDB" id="A0A6I2FID7"/>
<name>A0A6I2FID7_9MICO</name>
<dbReference type="Proteomes" id="UP000431080">
    <property type="component" value="Unassembled WGS sequence"/>
</dbReference>
<sequence length="247" mass="24983">MALGRSARGWLIAGGVVVVVAGGLVLADVLVRTAAEQRIAEAVEEQLPDGVSGDVNAKVGGFSVLLQSLGGRAEQVELHAPELVVDGAPMVVDVVAHDVPLDLAQPVGRIDATIRIDEASLNTLAVAQGVPGGFTLGDGVVGYDGTVEVLGIPFRYSATAEPEAAGDRVLLRPVSVEVGAGGATIDLSQVTDRVLGGDPLTVCTAESLPEGVEVSGVTASPGVAEVRLEATGLVLDEEHLSARGSCD</sequence>
<dbReference type="EMBL" id="WJIF01000017">
    <property type="protein sequence ID" value="MRG61723.1"/>
    <property type="molecule type" value="Genomic_DNA"/>
</dbReference>
<organism evidence="1 2">
    <name type="scientific">Agromyces agglutinans</name>
    <dbReference type="NCBI Taxonomy" id="2662258"/>
    <lineage>
        <taxon>Bacteria</taxon>
        <taxon>Bacillati</taxon>
        <taxon>Actinomycetota</taxon>
        <taxon>Actinomycetes</taxon>
        <taxon>Micrococcales</taxon>
        <taxon>Microbacteriaceae</taxon>
        <taxon>Agromyces</taxon>
    </lineage>
</organism>
<dbReference type="Pfam" id="PF11209">
    <property type="entry name" value="LmeA"/>
    <property type="match status" value="1"/>
</dbReference>
<protein>
    <submittedName>
        <fullName evidence="1">DUF2993 domain-containing protein</fullName>
    </submittedName>
</protein>
<comment type="caution">
    <text evidence="1">The sequence shown here is derived from an EMBL/GenBank/DDBJ whole genome shotgun (WGS) entry which is preliminary data.</text>
</comment>
<accession>A0A6I2FID7</accession>
<dbReference type="RefSeq" id="WP_153686107.1">
    <property type="nucleotide sequence ID" value="NZ_WJIF01000017.1"/>
</dbReference>
<reference evidence="1 2" key="1">
    <citation type="submission" date="2019-10" db="EMBL/GenBank/DDBJ databases">
        <authorList>
            <person name="Nie G."/>
            <person name="Ming H."/>
            <person name="Yi B."/>
        </authorList>
    </citation>
    <scope>NUCLEOTIDE SEQUENCE [LARGE SCALE GENOMIC DNA]</scope>
    <source>
        <strain evidence="1 2">CFH 90414</strain>
    </source>
</reference>
<proteinExistence type="predicted"/>
<keyword evidence="2" id="KW-1185">Reference proteome</keyword>
<evidence type="ECO:0000313" key="1">
    <source>
        <dbReference type="EMBL" id="MRG61723.1"/>
    </source>
</evidence>